<keyword evidence="2" id="KW-0436">Ligase</keyword>
<evidence type="ECO:0000259" key="3">
    <source>
        <dbReference type="Pfam" id="PF00501"/>
    </source>
</evidence>
<reference evidence="4" key="1">
    <citation type="submission" date="2020-04" db="EMBL/GenBank/DDBJ databases">
        <title>Hybrid Assembly of Korean Phytophthora infestans isolates.</title>
        <authorList>
            <person name="Prokchorchik M."/>
            <person name="Lee Y."/>
            <person name="Seo J."/>
            <person name="Cho J.-H."/>
            <person name="Park Y.-E."/>
            <person name="Jang D.-C."/>
            <person name="Im J.-S."/>
            <person name="Choi J.-G."/>
            <person name="Park H.-J."/>
            <person name="Lee G.-B."/>
            <person name="Lee Y.-G."/>
            <person name="Hong S.-Y."/>
            <person name="Cho K."/>
            <person name="Sohn K.H."/>
        </authorList>
    </citation>
    <scope>NUCLEOTIDE SEQUENCE</scope>
    <source>
        <strain evidence="4">KR_1_A1</strain>
        <strain evidence="5">KR_2_A2</strain>
    </source>
</reference>
<dbReference type="EMBL" id="JAACNO010001833">
    <property type="protein sequence ID" value="KAF4137331.1"/>
    <property type="molecule type" value="Genomic_DNA"/>
</dbReference>
<evidence type="ECO:0000313" key="4">
    <source>
        <dbReference type="EMBL" id="KAF4038676.1"/>
    </source>
</evidence>
<proteinExistence type="inferred from homology"/>
<gene>
    <name evidence="4" type="ORF">GN244_ATG09204</name>
    <name evidence="5" type="ORF">GN958_ATG13461</name>
</gene>
<dbReference type="Pfam" id="PF00501">
    <property type="entry name" value="AMP-binding"/>
    <property type="match status" value="1"/>
</dbReference>
<comment type="similarity">
    <text evidence="1">Belongs to the ATP-dependent AMP-binding enzyme family.</text>
</comment>
<name>A0A833WV47_PHYIN</name>
<evidence type="ECO:0000256" key="2">
    <source>
        <dbReference type="ARBA" id="ARBA00022598"/>
    </source>
</evidence>
<organism evidence="4 6">
    <name type="scientific">Phytophthora infestans</name>
    <name type="common">Potato late blight agent</name>
    <name type="synonym">Botrytis infestans</name>
    <dbReference type="NCBI Taxonomy" id="4787"/>
    <lineage>
        <taxon>Eukaryota</taxon>
        <taxon>Sar</taxon>
        <taxon>Stramenopiles</taxon>
        <taxon>Oomycota</taxon>
        <taxon>Peronosporomycetes</taxon>
        <taxon>Peronosporales</taxon>
        <taxon>Peronosporaceae</taxon>
        <taxon>Phytophthora</taxon>
    </lineage>
</organism>
<dbReference type="AlphaFoldDB" id="A0A833WV47"/>
<dbReference type="GO" id="GO:0006631">
    <property type="term" value="P:fatty acid metabolic process"/>
    <property type="evidence" value="ECO:0007669"/>
    <property type="project" value="TreeGrafter"/>
</dbReference>
<evidence type="ECO:0000313" key="5">
    <source>
        <dbReference type="EMBL" id="KAF4137331.1"/>
    </source>
</evidence>
<evidence type="ECO:0000313" key="6">
    <source>
        <dbReference type="Proteomes" id="UP000602510"/>
    </source>
</evidence>
<dbReference type="Gene3D" id="3.40.50.980">
    <property type="match status" value="1"/>
</dbReference>
<dbReference type="PANTHER" id="PTHR43201:SF5">
    <property type="entry name" value="MEDIUM-CHAIN ACYL-COA LIGASE ACSF2, MITOCHONDRIAL"/>
    <property type="match status" value="1"/>
</dbReference>
<evidence type="ECO:0000256" key="1">
    <source>
        <dbReference type="ARBA" id="ARBA00006432"/>
    </source>
</evidence>
<keyword evidence="6" id="KW-1185">Reference proteome</keyword>
<dbReference type="PANTHER" id="PTHR43201">
    <property type="entry name" value="ACYL-COA SYNTHETASE"/>
    <property type="match status" value="1"/>
</dbReference>
<dbReference type="Proteomes" id="UP000704712">
    <property type="component" value="Unassembled WGS sequence"/>
</dbReference>
<dbReference type="SUPFAM" id="SSF56801">
    <property type="entry name" value="Acetyl-CoA synthetase-like"/>
    <property type="match status" value="1"/>
</dbReference>
<sequence length="307" mass="33328">MLALVRSKGLTRAAMGVRAASTVGATLDEAVARLPHKEALRSATQDIRWSFKELNASVDELANGFLDLQFQRGDVVAVWLPNSVENVLTHLAAARAGLTLAVIEPEVSKAEELAFILQDSKASGLVFEPKQAGRNQTEIVQNLFPELATFRERMEVFRPKNFRHLHSVITTSWEPVEGMVNLNGMMVNSPEPYAMKAVTKTLNDKTPLAVTYSKVEGQNPKKSAVLTHGDVLKRAETLAKSLNLTATDKILLTGEETGLSLGPLAAIGQSAQVVLPSTEFNHEAVQQAMKVESCSIVGSGLDNFKRV</sequence>
<protein>
    <submittedName>
        <fullName evidence="4">AMP-binding enzyme</fullName>
    </submittedName>
</protein>
<comment type="caution">
    <text evidence="4">The sequence shown here is derived from an EMBL/GenBank/DDBJ whole genome shotgun (WGS) entry which is preliminary data.</text>
</comment>
<dbReference type="GO" id="GO:0031956">
    <property type="term" value="F:medium-chain fatty acid-CoA ligase activity"/>
    <property type="evidence" value="ECO:0007669"/>
    <property type="project" value="TreeGrafter"/>
</dbReference>
<dbReference type="EMBL" id="WSZM01000190">
    <property type="protein sequence ID" value="KAF4038676.1"/>
    <property type="molecule type" value="Genomic_DNA"/>
</dbReference>
<feature type="domain" description="AMP-dependent synthetase/ligase" evidence="3">
    <location>
        <begin position="28"/>
        <end position="145"/>
    </location>
</feature>
<dbReference type="InterPro" id="IPR000873">
    <property type="entry name" value="AMP-dep_synth/lig_dom"/>
</dbReference>
<accession>A0A833WV47</accession>
<dbReference type="Proteomes" id="UP000602510">
    <property type="component" value="Unassembled WGS sequence"/>
</dbReference>